<reference evidence="1" key="1">
    <citation type="submission" date="2014-11" db="EMBL/GenBank/DDBJ databases">
        <authorList>
            <person name="Amaro Gonzalez C."/>
        </authorList>
    </citation>
    <scope>NUCLEOTIDE SEQUENCE</scope>
</reference>
<dbReference type="EMBL" id="GBXM01080228">
    <property type="protein sequence ID" value="JAH28349.1"/>
    <property type="molecule type" value="Transcribed_RNA"/>
</dbReference>
<sequence length="38" mass="4518">MLYQTELYVILKEFLFSNNILSDFNQVLGKNTARLQRP</sequence>
<protein>
    <submittedName>
        <fullName evidence="1">Uncharacterized protein</fullName>
    </submittedName>
</protein>
<evidence type="ECO:0000313" key="1">
    <source>
        <dbReference type="EMBL" id="JAH28349.1"/>
    </source>
</evidence>
<proteinExistence type="predicted"/>
<dbReference type="AlphaFoldDB" id="A0A0E9RGZ4"/>
<reference evidence="1" key="2">
    <citation type="journal article" date="2015" name="Fish Shellfish Immunol.">
        <title>Early steps in the European eel (Anguilla anguilla)-Vibrio vulnificus interaction in the gills: Role of the RtxA13 toxin.</title>
        <authorList>
            <person name="Callol A."/>
            <person name="Pajuelo D."/>
            <person name="Ebbesson L."/>
            <person name="Teles M."/>
            <person name="MacKenzie S."/>
            <person name="Amaro C."/>
        </authorList>
    </citation>
    <scope>NUCLEOTIDE SEQUENCE</scope>
</reference>
<accession>A0A0E9RGZ4</accession>
<organism evidence="1">
    <name type="scientific">Anguilla anguilla</name>
    <name type="common">European freshwater eel</name>
    <name type="synonym">Muraena anguilla</name>
    <dbReference type="NCBI Taxonomy" id="7936"/>
    <lineage>
        <taxon>Eukaryota</taxon>
        <taxon>Metazoa</taxon>
        <taxon>Chordata</taxon>
        <taxon>Craniata</taxon>
        <taxon>Vertebrata</taxon>
        <taxon>Euteleostomi</taxon>
        <taxon>Actinopterygii</taxon>
        <taxon>Neopterygii</taxon>
        <taxon>Teleostei</taxon>
        <taxon>Anguilliformes</taxon>
        <taxon>Anguillidae</taxon>
        <taxon>Anguilla</taxon>
    </lineage>
</organism>
<name>A0A0E9RGZ4_ANGAN</name>